<organism evidence="2 3">
    <name type="scientific">Barrientosiimonas endolithica</name>
    <dbReference type="NCBI Taxonomy" id="1535208"/>
    <lineage>
        <taxon>Bacteria</taxon>
        <taxon>Bacillati</taxon>
        <taxon>Actinomycetota</taxon>
        <taxon>Actinomycetes</taxon>
        <taxon>Micrococcales</taxon>
        <taxon>Dermacoccaceae</taxon>
        <taxon>Barrientosiimonas</taxon>
    </lineage>
</organism>
<gene>
    <name evidence="2" type="ORF">GCM10025872_14390</name>
</gene>
<dbReference type="Proteomes" id="UP001321421">
    <property type="component" value="Chromosome"/>
</dbReference>
<evidence type="ECO:0000313" key="3">
    <source>
        <dbReference type="Proteomes" id="UP001321421"/>
    </source>
</evidence>
<sequence>MTGEPGSAGSTGVGADGRRRVLVHASGFKQSPYADIRPAGDDTRQAPRKLWHSSPGSSGR</sequence>
<reference evidence="3" key="1">
    <citation type="journal article" date="2019" name="Int. J. Syst. Evol. Microbiol.">
        <title>The Global Catalogue of Microorganisms (GCM) 10K type strain sequencing project: providing services to taxonomists for standard genome sequencing and annotation.</title>
        <authorList>
            <consortium name="The Broad Institute Genomics Platform"/>
            <consortium name="The Broad Institute Genome Sequencing Center for Infectious Disease"/>
            <person name="Wu L."/>
            <person name="Ma J."/>
        </authorList>
    </citation>
    <scope>NUCLEOTIDE SEQUENCE [LARGE SCALE GENOMIC DNA]</scope>
    <source>
        <strain evidence="3">NBRC 110608</strain>
    </source>
</reference>
<proteinExistence type="predicted"/>
<dbReference type="EMBL" id="AP027735">
    <property type="protein sequence ID" value="BDZ57782.1"/>
    <property type="molecule type" value="Genomic_DNA"/>
</dbReference>
<name>A0ABN6YPB5_9MICO</name>
<evidence type="ECO:0000256" key="1">
    <source>
        <dbReference type="SAM" id="MobiDB-lite"/>
    </source>
</evidence>
<evidence type="ECO:0000313" key="2">
    <source>
        <dbReference type="EMBL" id="BDZ57782.1"/>
    </source>
</evidence>
<keyword evidence="3" id="KW-1185">Reference proteome</keyword>
<feature type="region of interest" description="Disordered" evidence="1">
    <location>
        <begin position="1"/>
        <end position="60"/>
    </location>
</feature>
<dbReference type="RefSeq" id="WP_289232698.1">
    <property type="nucleotide sequence ID" value="NZ_AP027735.1"/>
</dbReference>
<accession>A0ABN6YPB5</accession>
<protein>
    <submittedName>
        <fullName evidence="2">Uncharacterized protein</fullName>
    </submittedName>
</protein>